<feature type="coiled-coil region" evidence="5">
    <location>
        <begin position="178"/>
        <end position="205"/>
    </location>
</feature>
<dbReference type="Proteomes" id="UP000555411">
    <property type="component" value="Unassembled WGS sequence"/>
</dbReference>
<proteinExistence type="predicted"/>
<dbReference type="InterPro" id="IPR019133">
    <property type="entry name" value="MIC60"/>
</dbReference>
<evidence type="ECO:0000313" key="9">
    <source>
        <dbReference type="Proteomes" id="UP000555411"/>
    </source>
</evidence>
<reference evidence="8 9" key="1">
    <citation type="journal article" date="2017" name="Int. J. Syst. Evol. Microbiol.">
        <title>Gemmobacter straminiformis sp. nov., isolated from an artificial fountain.</title>
        <authorList>
            <person name="Kang J.Y."/>
            <person name="Kim M.J."/>
            <person name="Chun J."/>
            <person name="Son K.P."/>
            <person name="Jahng K.Y."/>
        </authorList>
    </citation>
    <scope>NUCLEOTIDE SEQUENCE [LARGE SCALE GENOMIC DNA]</scope>
    <source>
        <strain evidence="8 9">CAM-8</strain>
    </source>
</reference>
<feature type="compositionally biased region" description="Low complexity" evidence="6">
    <location>
        <begin position="33"/>
        <end position="43"/>
    </location>
</feature>
<evidence type="ECO:0000256" key="5">
    <source>
        <dbReference type="SAM" id="Coils"/>
    </source>
</evidence>
<name>A0A842I8N5_9RHOB</name>
<dbReference type="GO" id="GO:0016020">
    <property type="term" value="C:membrane"/>
    <property type="evidence" value="ECO:0007669"/>
    <property type="project" value="UniProtKB-SubCell"/>
</dbReference>
<dbReference type="AlphaFoldDB" id="A0A842I8N5"/>
<dbReference type="Gene3D" id="1.20.5.340">
    <property type="match status" value="1"/>
</dbReference>
<evidence type="ECO:0000313" key="8">
    <source>
        <dbReference type="EMBL" id="MBC2836005.1"/>
    </source>
</evidence>
<keyword evidence="4 7" id="KW-0472">Membrane</keyword>
<protein>
    <recommendedName>
        <fullName evidence="10">Inner membrane protein</fullName>
    </recommendedName>
</protein>
<gene>
    <name evidence="8" type="ORF">H7F16_10860</name>
</gene>
<dbReference type="EMBL" id="JACLQD010000003">
    <property type="protein sequence ID" value="MBC2836005.1"/>
    <property type="molecule type" value="Genomic_DNA"/>
</dbReference>
<feature type="transmembrane region" description="Helical" evidence="7">
    <location>
        <begin position="60"/>
        <end position="80"/>
    </location>
</feature>
<keyword evidence="9" id="KW-1185">Reference proteome</keyword>
<organism evidence="8 9">
    <name type="scientific">Paragemmobacter straminiformis</name>
    <dbReference type="NCBI Taxonomy" id="2045119"/>
    <lineage>
        <taxon>Bacteria</taxon>
        <taxon>Pseudomonadati</taxon>
        <taxon>Pseudomonadota</taxon>
        <taxon>Alphaproteobacteria</taxon>
        <taxon>Rhodobacterales</taxon>
        <taxon>Paracoccaceae</taxon>
        <taxon>Paragemmobacter</taxon>
    </lineage>
</organism>
<keyword evidence="2 7" id="KW-0812">Transmembrane</keyword>
<accession>A0A842I8N5</accession>
<evidence type="ECO:0000256" key="3">
    <source>
        <dbReference type="ARBA" id="ARBA00022989"/>
    </source>
</evidence>
<dbReference type="RefSeq" id="WP_185797629.1">
    <property type="nucleotide sequence ID" value="NZ_JACLQD010000003.1"/>
</dbReference>
<sequence length="360" mass="35907">MARGKSETPQPDADLMATVEATDPDTPHPAPAPEITAEPAATPVQAPAPKAATPRNAAPATFLALVLGGAVAAGAGFALARLQPGLLAITPPQADSSAELQALKDQIAALPAPDAGLADRLAALESALTQLSDRVAAVESRPAGAADPALAAQVTALQEQVATLSNGAAVPADITAAVEAAEARLKQAEEKANALAAQAEAAAQATRRDAALDRVAAAMDSGAPFAATLADLPDLPPALADHAATGLPSVAALRDAFPAAARDALAAALRANMGESWTDRVSSFLRSQTGLRSLSPREGDDPDAVLSRAEAALSAGDVATALTELAALPEAAKPALADWIAQAQLRLDAEAALASLKKGA</sequence>
<comment type="subcellular location">
    <subcellularLocation>
        <location evidence="1">Membrane</location>
    </subcellularLocation>
</comment>
<evidence type="ECO:0000256" key="7">
    <source>
        <dbReference type="SAM" id="Phobius"/>
    </source>
</evidence>
<feature type="region of interest" description="Disordered" evidence="6">
    <location>
        <begin position="1"/>
        <end position="55"/>
    </location>
</feature>
<evidence type="ECO:0000256" key="2">
    <source>
        <dbReference type="ARBA" id="ARBA00022692"/>
    </source>
</evidence>
<dbReference type="Pfam" id="PF09731">
    <property type="entry name" value="Mitofilin"/>
    <property type="match status" value="1"/>
</dbReference>
<keyword evidence="5" id="KW-0175">Coiled coil</keyword>
<evidence type="ECO:0008006" key="10">
    <source>
        <dbReference type="Google" id="ProtNLM"/>
    </source>
</evidence>
<comment type="caution">
    <text evidence="8">The sequence shown here is derived from an EMBL/GenBank/DDBJ whole genome shotgun (WGS) entry which is preliminary data.</text>
</comment>
<evidence type="ECO:0000256" key="6">
    <source>
        <dbReference type="SAM" id="MobiDB-lite"/>
    </source>
</evidence>
<evidence type="ECO:0000256" key="4">
    <source>
        <dbReference type="ARBA" id="ARBA00023136"/>
    </source>
</evidence>
<evidence type="ECO:0000256" key="1">
    <source>
        <dbReference type="ARBA" id="ARBA00004370"/>
    </source>
</evidence>
<keyword evidence="3 7" id="KW-1133">Transmembrane helix</keyword>